<proteinExistence type="predicted"/>
<name>A0A7W6G620_9SPHN</name>
<protein>
    <submittedName>
        <fullName evidence="2">Uncharacterized protein YecT (DUF1311 family)</fullName>
    </submittedName>
</protein>
<dbReference type="Gene3D" id="1.20.1270.180">
    <property type="match status" value="1"/>
</dbReference>
<evidence type="ECO:0000313" key="2">
    <source>
        <dbReference type="EMBL" id="MBB3954670.1"/>
    </source>
</evidence>
<dbReference type="AlphaFoldDB" id="A0A7W6G620"/>
<evidence type="ECO:0000313" key="3">
    <source>
        <dbReference type="Proteomes" id="UP000548867"/>
    </source>
</evidence>
<accession>A0A7W6G620</accession>
<dbReference type="InterPro" id="IPR009739">
    <property type="entry name" value="LprI-like_N"/>
</dbReference>
<evidence type="ECO:0000259" key="1">
    <source>
        <dbReference type="Pfam" id="PF07007"/>
    </source>
</evidence>
<feature type="domain" description="Lysozyme inhibitor LprI-like N-terminal" evidence="1">
    <location>
        <begin position="54"/>
        <end position="135"/>
    </location>
</feature>
<comment type="caution">
    <text evidence="2">The sequence shown here is derived from an EMBL/GenBank/DDBJ whole genome shotgun (WGS) entry which is preliminary data.</text>
</comment>
<keyword evidence="3" id="KW-1185">Reference proteome</keyword>
<organism evidence="2 3">
    <name type="scientific">Novosphingobium sediminicola</name>
    <dbReference type="NCBI Taxonomy" id="563162"/>
    <lineage>
        <taxon>Bacteria</taxon>
        <taxon>Pseudomonadati</taxon>
        <taxon>Pseudomonadota</taxon>
        <taxon>Alphaproteobacteria</taxon>
        <taxon>Sphingomonadales</taxon>
        <taxon>Sphingomonadaceae</taxon>
        <taxon>Novosphingobium</taxon>
    </lineage>
</organism>
<sequence length="139" mass="15856">MLLALVLAATVPAYSFGPILTLADPAPSHPEIDARYSSRYRRCLARRDLNTILHDQCNAQEMKRQDAQLNATWAVTFKRLPSARQTALRSAERAWIADRQKHCLLQSKEAEGGTLEAIEYSSCMIDETIRRTIWLEKLR</sequence>
<dbReference type="Proteomes" id="UP000548867">
    <property type="component" value="Unassembled WGS sequence"/>
</dbReference>
<dbReference type="RefSeq" id="WP_183624327.1">
    <property type="nucleotide sequence ID" value="NZ_JACIDX010000005.1"/>
</dbReference>
<dbReference type="EMBL" id="JACIDX010000005">
    <property type="protein sequence ID" value="MBB3954670.1"/>
    <property type="molecule type" value="Genomic_DNA"/>
</dbReference>
<dbReference type="PANTHER" id="PTHR39176:SF1">
    <property type="entry name" value="PERIPLASMIC PROTEIN"/>
    <property type="match status" value="1"/>
</dbReference>
<reference evidence="2 3" key="1">
    <citation type="submission" date="2020-08" db="EMBL/GenBank/DDBJ databases">
        <title>Genomic Encyclopedia of Type Strains, Phase IV (KMG-IV): sequencing the most valuable type-strain genomes for metagenomic binning, comparative biology and taxonomic classification.</title>
        <authorList>
            <person name="Goeker M."/>
        </authorList>
    </citation>
    <scope>NUCLEOTIDE SEQUENCE [LARGE SCALE GENOMIC DNA]</scope>
    <source>
        <strain evidence="2 3">DSM 27057</strain>
    </source>
</reference>
<dbReference type="Pfam" id="PF07007">
    <property type="entry name" value="LprI"/>
    <property type="match status" value="1"/>
</dbReference>
<dbReference type="PANTHER" id="PTHR39176">
    <property type="entry name" value="PERIPLASMIC PROTEIN-RELATED"/>
    <property type="match status" value="1"/>
</dbReference>
<gene>
    <name evidence="2" type="ORF">GGR38_001609</name>
</gene>